<evidence type="ECO:0000256" key="8">
    <source>
        <dbReference type="ARBA" id="ARBA00023444"/>
    </source>
</evidence>
<dbReference type="Pfam" id="PF11965">
    <property type="entry name" value="DUF3479"/>
    <property type="match status" value="4"/>
</dbReference>
<dbReference type="PANTHER" id="PTHR44119">
    <property type="entry name" value="MAGNESIUM-CHELATASE SUBUNIT CHLH, CHLOROPLASTIC"/>
    <property type="match status" value="1"/>
</dbReference>
<evidence type="ECO:0000256" key="4">
    <source>
        <dbReference type="ARBA" id="ARBA00022598"/>
    </source>
</evidence>
<protein>
    <recommendedName>
        <fullName evidence="2">magnesium chelatase</fullName>
        <ecNumber evidence="2">6.6.1.1</ecNumber>
    </recommendedName>
</protein>
<evidence type="ECO:0000259" key="12">
    <source>
        <dbReference type="Pfam" id="PF11965"/>
    </source>
</evidence>
<dbReference type="Pfam" id="PF02514">
    <property type="entry name" value="CobN-Mg_chel"/>
    <property type="match status" value="6"/>
</dbReference>
<feature type="domain" description="CobN/magnesium chelatase" evidence="11">
    <location>
        <begin position="3128"/>
        <end position="4061"/>
    </location>
</feature>
<keyword evidence="7" id="KW-0149">Chlorophyll biosynthesis</keyword>
<keyword evidence="6" id="KW-0067">ATP-binding</keyword>
<dbReference type="NCBIfam" id="TIGR02025">
    <property type="entry name" value="BchH"/>
    <property type="match status" value="4"/>
</dbReference>
<gene>
    <name evidence="13" type="ORF">PGLA2088_LOCUS39286</name>
</gene>
<dbReference type="EMBL" id="CAJNNW010033056">
    <property type="protein sequence ID" value="CAE8716907.1"/>
    <property type="molecule type" value="Genomic_DNA"/>
</dbReference>
<keyword evidence="5" id="KW-0547">Nucleotide-binding</keyword>
<comment type="similarity">
    <text evidence="1">Belongs to the Mg-chelatase subunit H family.</text>
</comment>
<dbReference type="EC" id="6.6.1.1" evidence="2"/>
<dbReference type="NCBIfam" id="NF009140">
    <property type="entry name" value="PRK12493.1"/>
    <property type="match status" value="3"/>
</dbReference>
<accession>A0A813L749</accession>
<feature type="domain" description="CobN/magnesium chelatase" evidence="11">
    <location>
        <begin position="1317"/>
        <end position="1362"/>
    </location>
</feature>
<dbReference type="InterPro" id="IPR011771">
    <property type="entry name" value="BchH"/>
</dbReference>
<dbReference type="GO" id="GO:0030695">
    <property type="term" value="F:GTPase regulator activity"/>
    <property type="evidence" value="ECO:0007669"/>
    <property type="project" value="InterPro"/>
</dbReference>
<dbReference type="GO" id="GO:0015995">
    <property type="term" value="P:chlorophyll biosynthetic process"/>
    <property type="evidence" value="ECO:0007669"/>
    <property type="project" value="UniProtKB-KW"/>
</dbReference>
<evidence type="ECO:0000313" key="14">
    <source>
        <dbReference type="Proteomes" id="UP000626109"/>
    </source>
</evidence>
<feature type="domain" description="CobN/magnesium chelatase" evidence="11">
    <location>
        <begin position="324"/>
        <end position="1257"/>
    </location>
</feature>
<feature type="domain" description="Magnesium chelatase subunit H N-terminal" evidence="12">
    <location>
        <begin position="1563"/>
        <end position="1733"/>
    </location>
</feature>
<feature type="region of interest" description="Disordered" evidence="10">
    <location>
        <begin position="4240"/>
        <end position="4265"/>
    </location>
</feature>
<evidence type="ECO:0000256" key="10">
    <source>
        <dbReference type="SAM" id="MobiDB-lite"/>
    </source>
</evidence>
<feature type="region of interest" description="Disordered" evidence="10">
    <location>
        <begin position="2825"/>
        <end position="2846"/>
    </location>
</feature>
<reference evidence="13" key="1">
    <citation type="submission" date="2021-02" db="EMBL/GenBank/DDBJ databases">
        <authorList>
            <person name="Dougan E. K."/>
            <person name="Rhodes N."/>
            <person name="Thang M."/>
            <person name="Chan C."/>
        </authorList>
    </citation>
    <scope>NUCLEOTIDE SEQUENCE</scope>
</reference>
<dbReference type="InterPro" id="IPR022571">
    <property type="entry name" value="Mg_chelatase_H_N"/>
</dbReference>
<evidence type="ECO:0000256" key="7">
    <source>
        <dbReference type="ARBA" id="ARBA00023171"/>
    </source>
</evidence>
<evidence type="ECO:0000256" key="1">
    <source>
        <dbReference type="ARBA" id="ARBA00010851"/>
    </source>
</evidence>
<feature type="compositionally biased region" description="Low complexity" evidence="10">
    <location>
        <begin position="4240"/>
        <end position="4255"/>
    </location>
</feature>
<comment type="caution">
    <text evidence="13">The sequence shown here is derived from an EMBL/GenBank/DDBJ whole genome shotgun (WGS) entry which is preliminary data.</text>
</comment>
<dbReference type="InterPro" id="IPR003109">
    <property type="entry name" value="GoLoco_motif"/>
</dbReference>
<feature type="domain" description="Magnesium chelatase subunit H N-terminal" evidence="12">
    <location>
        <begin position="4368"/>
        <end position="4538"/>
    </location>
</feature>
<evidence type="ECO:0000256" key="6">
    <source>
        <dbReference type="ARBA" id="ARBA00022840"/>
    </source>
</evidence>
<feature type="non-terminal residue" evidence="13">
    <location>
        <position position="5477"/>
    </location>
</feature>
<dbReference type="InterPro" id="IPR003672">
    <property type="entry name" value="CobN/Mg_chltase"/>
</dbReference>
<proteinExistence type="inferred from homology"/>
<dbReference type="CDD" id="cd10150">
    <property type="entry name" value="CobN_like"/>
    <property type="match status" value="4"/>
</dbReference>
<feature type="domain" description="CobN/magnesium chelatase" evidence="11">
    <location>
        <begin position="2691"/>
        <end position="2768"/>
    </location>
</feature>
<organism evidence="13 14">
    <name type="scientific">Polarella glacialis</name>
    <name type="common">Dinoflagellate</name>
    <dbReference type="NCBI Taxonomy" id="89957"/>
    <lineage>
        <taxon>Eukaryota</taxon>
        <taxon>Sar</taxon>
        <taxon>Alveolata</taxon>
        <taxon>Dinophyceae</taxon>
        <taxon>Suessiales</taxon>
        <taxon>Suessiaceae</taxon>
        <taxon>Polarella</taxon>
    </lineage>
</organism>
<dbReference type="GO" id="GO:0005524">
    <property type="term" value="F:ATP binding"/>
    <property type="evidence" value="ECO:0007669"/>
    <property type="project" value="UniProtKB-KW"/>
</dbReference>
<feature type="domain" description="Magnesium chelatase subunit H N-terminal" evidence="12">
    <location>
        <begin position="149"/>
        <end position="319"/>
    </location>
</feature>
<keyword evidence="4" id="KW-0436">Ligase</keyword>
<sequence length="5477" mass="597708">MASAFSVVPPSLAPVAVAQASPGLRGTPSTSPAAASDHGPGPVEGALDGAWSTLATLGGAGGALIGLSAAAASRRSRRLRLKSGAPKATVRRVATVDVESTAASDARNEEMEGLAGMSGGAFGGYTSSNVASRRVVPSDAQREGKQMVKIVYLVLESQYQASMTSAVKMINKSNKEICVEAVGYLIEEIRDPNVCIELGNDLDNSNVFLCSLIFVQELAEKLVQIVGPRRDKLDACLCFPSMPEVMKLNKLGTFDLTQISGGPMGSFAAQVKDLRSKSLAKGKPTSGGAFQDSLLRLVRTLPKVLKFLPGDQAKDARTFVLALQHWLGGTPENLEAMVLRVAGGYVPSVRAGAIDLERIMEPAVLPDSGIWHPLAPVIFDNIQEYNEWYENVHCTMAGIPKDAPTVGLIMQKSHIATKDDGHYVGIVQELERRGARVACVYTGGLDFSAPMTEYLADSYGEGRVDSVVNLTGFSLVGGPASQDAVKSKEVLMKFNRPYMVSIPLCFQSFTEWQNSSLGLHPVQVALQVSLPEIDGAIEPLIFSGRDGTSGRTIPMQDRIAAVATRALNWARLRKKENADKKICIALFQFPPDKGNVGTAAYLDVFGSIFSVMQELKSKGYTIDNMPEDVEGLQKAILEDSEASYSMSDLNVEYRMSVDQYESLCPYSHDLRENWGAPPGTLNTDGKDMLIYGKRFGNIFLGVQPTFGYEGDPMRLLFAKSASPHHGFAAFYTYLEYVFQADAMLHFGTHGSLEFMPGKQVGMSGNCYPDRLISVLPNLYYYAANNPSEATIAKRRSYASTISYLTPPADNAGLYKGLKELSELIKSYQGLRENEQRGGMIVNSIIATARVCNLDKDIEDLPGEEDDQQKVTMEARDMVVGQIYRRLMEIESRALPMGLHRIGVPPTAEESIATLVNIAQLDRPDNESGPIRIMPRIIAESVGRDIEELYQSSDKGVLADVELLRSIVLASRAAVRSMVVESTNSEGRVESVNPVMRDVFSFLGGGSPWKKALEENGFPDADETNLRPLFQYLEGCLGEIVRNNEVPSLMRALEGQFIEPGPGGDPIRNPDVLPTGKNMHALDPQSIPTKAASDVAFVVVARLLESMAAKGENPESIAFTLWGTDNIKTYGESLAQVLALIGCRPVPDSLGRVNKVELISLEELGRPRIDVVCNCSGVFRDLFINQMNLLDRAVKMAAEADEPLEMNYVRKHAMEQAEELNISLRQAATRVFSNASGSYSANVGIAIENGAQIDEEQLQVTFQNLDSSEISLTDVSHYFDNDPTKVVANLRKDGKKPTALIADTTTANAQVRTLSGQDANSTYIADEDIKNQMLQKNPDALRDMVQTFLEANAKGYWATDEENLQRLRDVYQQCEDKIEGVDFTVLALLSFKRLPDADLSIMNAMGMFRTLVVAALHRDVCWTGVQQLLYTDFKASPGLRGTPSSSPAAASDHGPGPVEGALDGAWSTLATLGGAGGALIGLSAAAASRRSRRFRLKSGAPKATVRRVATVDVESTAANDARNEEMEGLAGMSGGAFGGYTSSNVASRRVVPSDAQREGKQMVKIVYVVLESQYQASMTSAVKMINKSNKEICVEAVGYLIEEIRDPNVCIELGNDLDNSNVFLCSLIFVQELAEKLVQIVGPRRDKLDACLCFPSMPEVMKLNKLGTFDLTQISGGPMGSFAAQVKDLRSKSLAKGKPTSGGAFQDSLLRLVRTLPKVLKFLPGDQAKDARTFVLALQHWLGGTPENLEAMVLRVAGGYVPSVRAGAIDLERIMEPAVLPDSGIWHPLAPVIFDNIQEYNEWYENVHCTMAGIPKDAPTVGLIMQKSHIATKDDGHYVGIVQELERRGAKVACVYTGGLDFSAPMTEYLADSYGEGRVDSVVNLTGFSLVGGPASQDAVKSKEVLMKFNRPYMVSIPLCFQSFTEWQNSSLGLHPVQVALQVSLPEIDGAIEPLIFSGRDGTSGRTIPMQDRIAAVATRALNWARLRKKENADKKICIALFQFPPDKGNVGTAAYLDVFGSIFSVMQELRSKGYTIDNMPEDVEGLQKAILEDSEASYSMSDLNVEYRMSVDQYESLCPYSHDLRENWGAPPGTLNTDGKDMLIYGKRFGNIFLGVQPTFGYEGDPMRLLFAKSASPHHGFAAFYTYLEYVFQADAMLHFGTHGSLEFMPGKQVGMSGNCYPDRLISVLPNLYYYAANNPSEATIAKRRSYASTISYLTPPADNAGLYKGLKELSELIKSYQGLRENEQRGGMIVNSIIATARVCNLDKDIEDLPGEEDDQQKVTMEARDMVVGQIYRRLMEIESRALSMPRIIAESVGRDIEELYQSSDKGVLADVELLRSIVLASRAAVRSMVVESTNSEGRVESVNPVMRDVFSFFGGGSPWKKALEENGFPDADEKNLRPLFQYLEGCLGEIVRNNEVPSLMRALEGQFIEPGPGGDPIRNPDVLPTGKNMHALDPQSIPTKAASDVAFVVVARLLESMAAKGENPESIAFTLWGTDNIKTYGESLAQVLALIGCRPVPDSLGRVNKVELISLEELGRPRIDVVCNCSGVFRDLFINQMNLLDRAVKMAAEADEPLEMNYVRKHAMEQAEELNISLRQAATRVFSNASGSYSANVGIAIENGAQIDEEQLQVTFQNLDSSEISLTDVSHYFDNDPTKVVANLRKDGKKPTALIADTTTANAQVRTLSGYEGVREISKRLRFTFGWSMTADAVDNFVYEDANTTYIADEDIKNQMLQKNPDALRDMVQTFLEANAKGYWATDEENLQRLRDVYQQCEDKIEGVDFTVLALLSISPLLYKVAMASAFSVVPPSLAPVAVAQASPGLRGTPSSSPAAASAPGSGPVEGALDGAWSTLATLGGASGALIGLSAAVASRRSRRLRLKSGAPKATVRRVATVDVESTAANDARNEEMEGLAGMSGGAFGGYTSSNVASRRVVPSDAQREGKQMVKIVYVVLESQYQASMTTAVKMINKSNKEICIEAVGYLIEEIRDPNVCIELGNDLDNSNVFLCSLIFVQELAEKLVQIVGPRRDKLDACLCFPSMPEVMKLNKLGTFDLTQISGGPMGSFAAQVKDLRSKSLAKGKPTSGGAFQDSLLRLVRTLPKVLKFLPGDQAKDARTFVLALQHWLGGTPENLEAMVLRVAGGYVQSVRAGAIDLERIMEPAVLPDSGIWHPLAPVIFDSIQEYNEWYENVHCTMAGIPKDAPTVGLIMRKSHIATKDDGHYVGIVQELERRGAKVACVYTGGLDFSAPMTEYLADSYGEGRVDSVVNLTGFSLVGGPASQDAVKSKEVLMKFNRPYMVSIPLCFQSFTEWQNSSLGLHPVQVALQVSLPEIDGAIEPLIFSGRDGTSGRTIPMQDRIAAVATRALNWARLRKKENADKKICIALFQFPPDKGNVGTAAYLDVFGSIFSVMQELKSKGYTIDDMPEDVEGLQKAILEDSEASYSMSDLNVEYRMSVDQYESLCPYSHDLRENWGAPPGTLNTDGKDMLIYGKRFGNIFLGVQPTFGYEGDPMRLLFAKSASPHHGFAAFYTYLEYVFQADAMLHFGTHGSLEFMPGKQVGMSGNCYPDRLISVLPNLYYYAANNPSEATIAKRRSYASTISYLTPPADNAGLYKGLKELSELIKSYQGLRENEQRGGMIVNSIIATARVCNLDKDIEDLPGEEDDQQKVTMEARDMVVGQIYRRLMEIESRALPMGLHRIGVPPTAEESIATLVNIAQLDRPDNEAGPIRSMPRIIAESVGRDIEELYQSSDKGVLADVELLRSIVLASRAAVRSMVVESTNSEGRVESVNPVMRDVFSFFGGGSPWKKALEENGFPDADEKHLRPLFQYLEGCLGEIVRNNEVPSLMRALEGQFIEPGPGGDPIRNPDVLPTGKNMHALDPQSIPTKAASDVAFVVVARLLESMAAKGENPESIAFTLWGTDNIKTYGESLAQVLALIGCRPVPDSLGRVNKVELISLEELGRPRIDVVCNCSGVFRDLFINQMNLLDRAVKMAAEADEPVEMNYVRKHAMEQAEELNISLRQAATRVFSNASGSYSANVGIAIENGAQIDEEQLQVTFQNLDSSEISLTDVSHYFDNDPTKVVANLRKDGKKPTVLIADTTTANAQVRTLSGQVRRYEGVREISKRLRFTFGWSMTADAVDNFVYEDANTTYIADEDIKNQMLQKNPDALRDMVQTFLEANAKGYWATDEENLQRLRDVYQQCEDKIEGVVAMASAFSVVPPSLAPVAVAQASPGLRGSPSSSPAAASDHGQGPVEGALDGAWSTLATLGGAGGALIGLSAAAASRRSRRLRLKSGAPKATVRRVATVDVESTAAMDARNEEMEGLAGMSGGAFGGYTSSNVASRRVVPSDAQREGKQMVKIVYVVLESQYQASMTTAVKMINKSNKEICIEAVGYLIEEIRDPSVCIELGNDLDNSNVFLCSLIFVQELAEKLVQIVGPRRDKLDACLCFPSMPEVMKLNKLGTFDLTQISGGPMGSFAAQVKDLRSKSLAKGKPTSGGAFQDSLLRLVRTLPKVLKFLPGDQAKDARTFVLALQHWLGGTPENLEAMVLRVAGGYVQSVRAGAIDLERIMEPAVLPDSGIWHPLAPVIFDNIQEYNEWYENVHCTMAGIPKDAPTVGLIMQKSHIATKDDGHYVGIVQELERRGAKVACVYTGGLDFSAPMTEYLADSYGEGRVDSVVNLTGFSLVGGPASQDAVKSKEVLMKFNRPYMVSIPLCFQSFTEWQNSSLGLHPVQVALQVSLPEIDGAIEPLIFSGRDGTSGRTIPMQDRIAAVATRALNWARLRKKENADKKICIALFQFPPDKGNVGTAAYLDVFGSIFSVMQELKSKGYTIDNMPEDVEGLQKAILEDSEASYSMSDLNVEYRMSVDQYESLCPYSHDLRENWGAPPGTLNTDGKDMLIYGKRFGNIFLGVQPTFGYEGDPMRLLFAKSASPHHGFAAFYTYLEYVFQADAMLHFGTHGSLEFMPGKQVGMSGNCYPDRLISVLPNLYYYAANNPSEATIAKRRSYASTISYLTPPADNAGLYKGLKELSELIKSYQGLRENEQRGGMIVNSIIATARVCNLDKDIEDLPGEEDDQQKVTMEARDMVVGQIYRRLMEIESRALPMGLHRIGVPPTAEESIATLVNIAQLDRPDNEAGPIRSMPRIIAESVGRDIEELYQSSDKGVLADVELLRSIVLASRAAVRSMVVESTNSEGRVESVNPVMRDVFSFFGGGSPWKKALEENGFPDADEEKLRPLFRYLEGCLGEIVRNNEVPSLMRALEGQFIEPGPGGDPIRNPDVLPTGKNMHALDPQSIPTKAASDVAFVVVARLLESMAAKGENPESIAFTLWGTDNIKTYGESLAQVLALIGCRPVPDSLGRVNKVELISLEELGRPRIDVVCNCSGVFRDLFINQMNLLDRAVKMAAEADEPLEMNYVRKHAMEQAEELNISLRQAATRVFSNASGSYSANVGIAIENGAQIDEEQLQ</sequence>
<comment type="pathway">
    <text evidence="8">Porphyrin-containing compound metabolism.</text>
</comment>
<evidence type="ECO:0000256" key="3">
    <source>
        <dbReference type="ARBA" id="ARBA00022531"/>
    </source>
</evidence>
<dbReference type="SMART" id="SM00390">
    <property type="entry name" value="GoLoco"/>
    <property type="match status" value="4"/>
</dbReference>
<evidence type="ECO:0000259" key="11">
    <source>
        <dbReference type="Pfam" id="PF02514"/>
    </source>
</evidence>
<keyword evidence="3" id="KW-0602">Photosynthesis</keyword>
<feature type="region of interest" description="Disordered" evidence="10">
    <location>
        <begin position="21"/>
        <end position="43"/>
    </location>
</feature>
<feature type="compositionally biased region" description="Low complexity" evidence="10">
    <location>
        <begin position="2825"/>
        <end position="2845"/>
    </location>
</feature>
<evidence type="ECO:0000313" key="13">
    <source>
        <dbReference type="EMBL" id="CAE8716907.1"/>
    </source>
</evidence>
<feature type="domain" description="Magnesium chelatase subunit H N-terminal" evidence="12">
    <location>
        <begin position="2953"/>
        <end position="3123"/>
    </location>
</feature>
<feature type="domain" description="CobN/magnesium chelatase" evidence="11">
    <location>
        <begin position="4543"/>
        <end position="5476"/>
    </location>
</feature>
<dbReference type="PANTHER" id="PTHR44119:SF1">
    <property type="entry name" value="MAGNESIUM-CHELATASE SUBUNIT CHLH, CHLOROPLASTIC"/>
    <property type="match status" value="1"/>
</dbReference>
<evidence type="ECO:0000256" key="2">
    <source>
        <dbReference type="ARBA" id="ARBA00012825"/>
    </source>
</evidence>
<dbReference type="GO" id="GO:0016851">
    <property type="term" value="F:magnesium chelatase activity"/>
    <property type="evidence" value="ECO:0007669"/>
    <property type="project" value="UniProtKB-EC"/>
</dbReference>
<evidence type="ECO:0000256" key="9">
    <source>
        <dbReference type="ARBA" id="ARBA00048693"/>
    </source>
</evidence>
<dbReference type="GO" id="GO:0015979">
    <property type="term" value="P:photosynthesis"/>
    <property type="evidence" value="ECO:0007669"/>
    <property type="project" value="UniProtKB-KW"/>
</dbReference>
<feature type="domain" description="CobN/magnesium chelatase" evidence="11">
    <location>
        <begin position="1738"/>
        <end position="2308"/>
    </location>
</feature>
<evidence type="ECO:0000256" key="5">
    <source>
        <dbReference type="ARBA" id="ARBA00022741"/>
    </source>
</evidence>
<comment type="catalytic activity">
    <reaction evidence="9">
        <text>protoporphyrin IX + Mg(2+) + ATP + H2O = Mg-protoporphyrin IX + ADP + phosphate + 3 H(+)</text>
        <dbReference type="Rhea" id="RHEA:13961"/>
        <dbReference type="ChEBI" id="CHEBI:15377"/>
        <dbReference type="ChEBI" id="CHEBI:15378"/>
        <dbReference type="ChEBI" id="CHEBI:18420"/>
        <dbReference type="ChEBI" id="CHEBI:30616"/>
        <dbReference type="ChEBI" id="CHEBI:43474"/>
        <dbReference type="ChEBI" id="CHEBI:57306"/>
        <dbReference type="ChEBI" id="CHEBI:60492"/>
        <dbReference type="ChEBI" id="CHEBI:456216"/>
        <dbReference type="EC" id="6.6.1.1"/>
    </reaction>
</comment>
<name>A0A813L749_POLGL</name>
<dbReference type="Proteomes" id="UP000626109">
    <property type="component" value="Unassembled WGS sequence"/>
</dbReference>